<dbReference type="Proteomes" id="UP000469724">
    <property type="component" value="Unassembled WGS sequence"/>
</dbReference>
<dbReference type="InterPro" id="IPR036291">
    <property type="entry name" value="NAD(P)-bd_dom_sf"/>
</dbReference>
<dbReference type="GO" id="GO:0008977">
    <property type="term" value="F:prephenate dehydrogenase (NAD+) activity"/>
    <property type="evidence" value="ECO:0007669"/>
    <property type="project" value="InterPro"/>
</dbReference>
<organism evidence="3 4">
    <name type="scientific">Desulfolutivibrio sulfodismutans</name>
    <dbReference type="NCBI Taxonomy" id="63561"/>
    <lineage>
        <taxon>Bacteria</taxon>
        <taxon>Pseudomonadati</taxon>
        <taxon>Thermodesulfobacteriota</taxon>
        <taxon>Desulfovibrionia</taxon>
        <taxon>Desulfovibrionales</taxon>
        <taxon>Desulfovibrionaceae</taxon>
        <taxon>Desulfolutivibrio</taxon>
    </lineage>
</organism>
<dbReference type="InterPro" id="IPR003099">
    <property type="entry name" value="Prephen_DH"/>
</dbReference>
<feature type="domain" description="Prephenate/arogenate dehydrogenase" evidence="2">
    <location>
        <begin position="4"/>
        <end position="268"/>
    </location>
</feature>
<dbReference type="SUPFAM" id="SSF51735">
    <property type="entry name" value="NAD(P)-binding Rossmann-fold domains"/>
    <property type="match status" value="1"/>
</dbReference>
<dbReference type="Pfam" id="PF02153">
    <property type="entry name" value="PDH_N"/>
    <property type="match status" value="1"/>
</dbReference>
<keyword evidence="1" id="KW-0560">Oxidoreductase</keyword>
<reference evidence="3 4" key="1">
    <citation type="submission" date="2020-02" db="EMBL/GenBank/DDBJ databases">
        <title>Comparative genomics of sulfur disproportionating microorganisms.</title>
        <authorList>
            <person name="Ward L.M."/>
            <person name="Bertran E."/>
            <person name="Johnston D.T."/>
        </authorList>
    </citation>
    <scope>NUCLEOTIDE SEQUENCE [LARGE SCALE GENOMIC DNA]</scope>
    <source>
        <strain evidence="3 4">DSM 3696</strain>
    </source>
</reference>
<dbReference type="PANTHER" id="PTHR21363">
    <property type="entry name" value="PREPHENATE DEHYDROGENASE"/>
    <property type="match status" value="1"/>
</dbReference>
<dbReference type="PROSITE" id="PS51176">
    <property type="entry name" value="PDH_ADH"/>
    <property type="match status" value="1"/>
</dbReference>
<evidence type="ECO:0000313" key="3">
    <source>
        <dbReference type="EMBL" id="NDY58892.1"/>
    </source>
</evidence>
<dbReference type="PANTHER" id="PTHR21363:SF0">
    <property type="entry name" value="PREPHENATE DEHYDROGENASE [NADP(+)]"/>
    <property type="match status" value="1"/>
</dbReference>
<dbReference type="AlphaFoldDB" id="A0A7K3NRS1"/>
<dbReference type="EMBL" id="JAAGRQ010000158">
    <property type="protein sequence ID" value="NDY58892.1"/>
    <property type="molecule type" value="Genomic_DNA"/>
</dbReference>
<dbReference type="GO" id="GO:0006571">
    <property type="term" value="P:tyrosine biosynthetic process"/>
    <property type="evidence" value="ECO:0007669"/>
    <property type="project" value="InterPro"/>
</dbReference>
<name>A0A7K3NRS1_9BACT</name>
<dbReference type="InterPro" id="IPR008927">
    <property type="entry name" value="6-PGluconate_DH-like_C_sf"/>
</dbReference>
<dbReference type="InterPro" id="IPR046826">
    <property type="entry name" value="PDH_N"/>
</dbReference>
<dbReference type="RefSeq" id="WP_163303955.1">
    <property type="nucleotide sequence ID" value="NZ_JAAGRQ010000158.1"/>
</dbReference>
<dbReference type="GO" id="GO:0004665">
    <property type="term" value="F:prephenate dehydrogenase (NADP+) activity"/>
    <property type="evidence" value="ECO:0007669"/>
    <property type="project" value="InterPro"/>
</dbReference>
<gene>
    <name evidence="3" type="ORF">G3N56_19325</name>
</gene>
<dbReference type="SUPFAM" id="SSF48179">
    <property type="entry name" value="6-phosphogluconate dehydrogenase C-terminal domain-like"/>
    <property type="match status" value="1"/>
</dbReference>
<evidence type="ECO:0000256" key="1">
    <source>
        <dbReference type="ARBA" id="ARBA00023002"/>
    </source>
</evidence>
<proteinExistence type="predicted"/>
<accession>A0A7K3NRS1</accession>
<evidence type="ECO:0000313" key="4">
    <source>
        <dbReference type="Proteomes" id="UP000469724"/>
    </source>
</evidence>
<protein>
    <submittedName>
        <fullName evidence="3">Prephenate dehydrogenase/arogenate dehydrogenase family protein</fullName>
    </submittedName>
</protein>
<dbReference type="GO" id="GO:0070403">
    <property type="term" value="F:NAD+ binding"/>
    <property type="evidence" value="ECO:0007669"/>
    <property type="project" value="InterPro"/>
</dbReference>
<evidence type="ECO:0000259" key="2">
    <source>
        <dbReference type="PROSITE" id="PS51176"/>
    </source>
</evidence>
<keyword evidence="4" id="KW-1185">Reference proteome</keyword>
<dbReference type="InterPro" id="IPR050812">
    <property type="entry name" value="Preph/Arog_dehydrog"/>
</dbReference>
<sequence>MTISSIAIVGARGGMGRLFVNRCREAGLDVRELDRPLTPEKVAAAVDGADMVLLSVPVTVTGDVARCVVPAMKPGAILADVGSVKVLPVQDMLSAYQGPVVGTHPLFGPNPATGEKTGADGTAEALRVAVMPGCPGRDEAAAQAVERFMETLGFVAFRTDPHEHDRAMAFVQGLNFVTTVAYLAAQQNAGDIEKFITPSFTRRLAAAKKLILEDAGLFGVLFEANPHSQEAVRTYRNFLNVAAGGDVDLLATRAAAWWSREPSAKDAS</sequence>
<dbReference type="Gene3D" id="3.40.50.720">
    <property type="entry name" value="NAD(P)-binding Rossmann-like Domain"/>
    <property type="match status" value="1"/>
</dbReference>
<comment type="caution">
    <text evidence="3">The sequence shown here is derived from an EMBL/GenBank/DDBJ whole genome shotgun (WGS) entry which is preliminary data.</text>
</comment>